<proteinExistence type="predicted"/>
<organism evidence="2 3">
    <name type="scientific">Thalassospira marina</name>
    <dbReference type="NCBI Taxonomy" id="2048283"/>
    <lineage>
        <taxon>Bacteria</taxon>
        <taxon>Pseudomonadati</taxon>
        <taxon>Pseudomonadota</taxon>
        <taxon>Alphaproteobacteria</taxon>
        <taxon>Rhodospirillales</taxon>
        <taxon>Thalassospiraceae</taxon>
        <taxon>Thalassospira</taxon>
    </lineage>
</organism>
<dbReference type="AlphaFoldDB" id="A0A2N3KD25"/>
<dbReference type="EMBL" id="NWTK01000023">
    <property type="protein sequence ID" value="PKR48430.1"/>
    <property type="molecule type" value="Genomic_DNA"/>
</dbReference>
<feature type="compositionally biased region" description="Basic and acidic residues" evidence="1">
    <location>
        <begin position="433"/>
        <end position="446"/>
    </location>
</feature>
<feature type="region of interest" description="Disordered" evidence="1">
    <location>
        <begin position="329"/>
        <end position="463"/>
    </location>
</feature>
<feature type="compositionally biased region" description="Low complexity" evidence="1">
    <location>
        <begin position="140"/>
        <end position="156"/>
    </location>
</feature>
<feature type="region of interest" description="Disordered" evidence="1">
    <location>
        <begin position="1"/>
        <end position="202"/>
    </location>
</feature>
<reference evidence="2 3" key="1">
    <citation type="submission" date="2017-09" db="EMBL/GenBank/DDBJ databases">
        <title>Biodiversity and function of Thalassospira species in the particle-attached aromatic-hydrocarbon-degrading consortia from the surface seawater of the South China Sea.</title>
        <authorList>
            <person name="Dong C."/>
            <person name="Liu R."/>
            <person name="Shao Z."/>
        </authorList>
    </citation>
    <scope>NUCLEOTIDE SEQUENCE [LARGE SCALE GENOMIC DNA]</scope>
    <source>
        <strain evidence="2 3">CSC1P2</strain>
    </source>
</reference>
<evidence type="ECO:0000313" key="2">
    <source>
        <dbReference type="EMBL" id="PKR48430.1"/>
    </source>
</evidence>
<comment type="caution">
    <text evidence="2">The sequence shown here is derived from an EMBL/GenBank/DDBJ whole genome shotgun (WGS) entry which is preliminary data.</text>
</comment>
<name>A0A2N3KD25_9PROT</name>
<feature type="compositionally biased region" description="Basic and acidic residues" evidence="1">
    <location>
        <begin position="190"/>
        <end position="202"/>
    </location>
</feature>
<evidence type="ECO:0000313" key="3">
    <source>
        <dbReference type="Proteomes" id="UP000233597"/>
    </source>
</evidence>
<feature type="compositionally biased region" description="Polar residues" evidence="1">
    <location>
        <begin position="334"/>
        <end position="348"/>
    </location>
</feature>
<gene>
    <name evidence="2" type="ORF">COO20_24510</name>
</gene>
<feature type="compositionally biased region" description="Low complexity" evidence="1">
    <location>
        <begin position="9"/>
        <end position="29"/>
    </location>
</feature>
<protein>
    <submittedName>
        <fullName evidence="2">Uncharacterized protein</fullName>
    </submittedName>
</protein>
<dbReference type="Proteomes" id="UP000233597">
    <property type="component" value="Unassembled WGS sequence"/>
</dbReference>
<accession>A0A2N3KD25</accession>
<sequence length="501" mass="50256">MADQRGKKSSGAKGAKNAAPGKKPAGKNARQTTADDVQNPGSDRVPATKSRARKASVTNADHGSAHSKTRKTDAVPKENTKEDTKKNTRESSNSRSNVVGKDVAKNAKPQSSAPVSSIDERAVKSQGTKAPRRAAGTSRAAAETTLEATTTAGEAAENVKQAVATGSDDAPGKAAGQNRDARQGGTGAAKDTDAPHDPADPDVLADRFLELWRAQVAATAGGSDAASAIGRLYAGLGADTSRLAEGFEAWGRLIGQMATGQAPVQNPFAPPPGMGAMGAGGAGHAGAANASGGASATNPFAAGMAGMGMPGTFDPMAMMQKFAAPFVKPAAKTDTAQPTTGSANNTGAQGDDASPPGDEHGQAQTQTQTEGSGTSADAPAGEGDGTIPETPDGQDNGQIVGSPDDKRAEVLAGSGAENKSSRKASGGEEDGDENGREQREKGENTDPSRGAKAAGDASGRRDDELVELARRIAALSETIDALETGIDDGSGKPASGDEPAQ</sequence>
<feature type="compositionally biased region" description="Low complexity" evidence="1">
    <location>
        <begin position="362"/>
        <end position="376"/>
    </location>
</feature>
<feature type="compositionally biased region" description="Polar residues" evidence="1">
    <location>
        <begin position="30"/>
        <end position="41"/>
    </location>
</feature>
<feature type="region of interest" description="Disordered" evidence="1">
    <location>
        <begin position="479"/>
        <end position="501"/>
    </location>
</feature>
<feature type="compositionally biased region" description="Basic and acidic residues" evidence="1">
    <location>
        <begin position="70"/>
        <end position="89"/>
    </location>
</feature>
<evidence type="ECO:0000256" key="1">
    <source>
        <dbReference type="SAM" id="MobiDB-lite"/>
    </source>
</evidence>